<comment type="caution">
    <text evidence="6">Lacks conserved residue(s) required for the propagation of feature annotation.</text>
</comment>
<dbReference type="InterPro" id="IPR001727">
    <property type="entry name" value="GDT1-like"/>
</dbReference>
<evidence type="ECO:0000256" key="6">
    <source>
        <dbReference type="RuleBase" id="RU365102"/>
    </source>
</evidence>
<evidence type="ECO:0000256" key="5">
    <source>
        <dbReference type="ARBA" id="ARBA00023136"/>
    </source>
</evidence>
<accession>A5AM54</accession>
<evidence type="ECO:0000313" key="7">
    <source>
        <dbReference type="EMBL" id="CAN80234.1"/>
    </source>
</evidence>
<dbReference type="Pfam" id="PF01169">
    <property type="entry name" value="GDT1"/>
    <property type="match status" value="1"/>
</dbReference>
<dbReference type="GO" id="GO:0016020">
    <property type="term" value="C:membrane"/>
    <property type="evidence" value="ECO:0007669"/>
    <property type="project" value="UniProtKB-SubCell"/>
</dbReference>
<feature type="transmembrane region" description="Helical" evidence="6">
    <location>
        <begin position="95"/>
        <end position="118"/>
    </location>
</feature>
<dbReference type="PANTHER" id="PTHR12608:SF1">
    <property type="entry name" value="TRANSMEMBRANE PROTEIN 165"/>
    <property type="match status" value="1"/>
</dbReference>
<comment type="subcellular location">
    <subcellularLocation>
        <location evidence="1 6">Membrane</location>
        <topology evidence="1 6">Multi-pass membrane protein</topology>
    </subcellularLocation>
</comment>
<comment type="similarity">
    <text evidence="2 6">Belongs to the GDT1 family.</text>
</comment>
<dbReference type="ExpressionAtlas" id="A5AM54">
    <property type="expression patterns" value="baseline and differential"/>
</dbReference>
<keyword evidence="6" id="KW-0732">Signal</keyword>
<reference evidence="7" key="1">
    <citation type="journal article" date="2007" name="PLoS ONE">
        <title>The first genome sequence of an elite grapevine cultivar (Pinot noir Vitis vinifera L.): coping with a highly heterozygous genome.</title>
        <authorList>
            <person name="Velasco R."/>
            <person name="Zharkikh A."/>
            <person name="Troggio M."/>
            <person name="Cartwright D.A."/>
            <person name="Cestaro A."/>
            <person name="Pruss D."/>
            <person name="Pindo M."/>
            <person name="FitzGerald L.M."/>
            <person name="Vezzulli S."/>
            <person name="Reid J."/>
            <person name="Malacarne G."/>
            <person name="Iliev D."/>
            <person name="Coppola G."/>
            <person name="Wardell B."/>
            <person name="Micheletti D."/>
            <person name="Macalma T."/>
            <person name="Facci M."/>
            <person name="Mitchell J.T."/>
            <person name="Perazzolli M."/>
            <person name="Eldredge G."/>
            <person name="Gatto P."/>
            <person name="Oyzerski R."/>
            <person name="Moretto M."/>
            <person name="Gutin N."/>
            <person name="Stefanini M."/>
            <person name="Chen Y."/>
            <person name="Segala C."/>
            <person name="Davenport C."/>
            <person name="Dematte L."/>
            <person name="Mraz A."/>
            <person name="Battilana J."/>
            <person name="Stormo K."/>
            <person name="Costa F."/>
            <person name="Tao Q."/>
            <person name="Si-Ammour A."/>
            <person name="Harkins T."/>
            <person name="Lackey A."/>
            <person name="Perbost C."/>
            <person name="Taillon B."/>
            <person name="Stella A."/>
            <person name="Solovyev V."/>
            <person name="Fawcett J.A."/>
            <person name="Sterck L."/>
            <person name="Vandepoele K."/>
            <person name="Grando S.M."/>
            <person name="Toppo S."/>
            <person name="Moser C."/>
            <person name="Lanchbury J."/>
            <person name="Bogden R."/>
            <person name="Skolnick M."/>
            <person name="Sgaramella V."/>
            <person name="Bhatnagar S.K."/>
            <person name="Fontana P."/>
            <person name="Gutin A."/>
            <person name="Van de Peer Y."/>
            <person name="Salamini F."/>
            <person name="Viola R."/>
        </authorList>
    </citation>
    <scope>NUCLEOTIDE SEQUENCE</scope>
</reference>
<dbReference type="EMBL" id="AM429925">
    <property type="protein sequence ID" value="CAN80234.1"/>
    <property type="molecule type" value="Genomic_DNA"/>
</dbReference>
<keyword evidence="4 6" id="KW-1133">Transmembrane helix</keyword>
<dbReference type="PANTHER" id="PTHR12608">
    <property type="entry name" value="TRANSMEMBRANE PROTEIN HTP-1 RELATED"/>
    <property type="match status" value="1"/>
</dbReference>
<evidence type="ECO:0000256" key="4">
    <source>
        <dbReference type="ARBA" id="ARBA00022989"/>
    </source>
</evidence>
<dbReference type="GO" id="GO:0046873">
    <property type="term" value="F:metal ion transmembrane transporter activity"/>
    <property type="evidence" value="ECO:0007669"/>
    <property type="project" value="InterPro"/>
</dbReference>
<protein>
    <recommendedName>
        <fullName evidence="6">GDT1 family protein</fullName>
    </recommendedName>
</protein>
<feature type="chain" id="PRO_5017494375" description="GDT1 family protein" evidence="6">
    <location>
        <begin position="22"/>
        <end position="273"/>
    </location>
</feature>
<keyword evidence="3 6" id="KW-0812">Transmembrane</keyword>
<evidence type="ECO:0000256" key="3">
    <source>
        <dbReference type="ARBA" id="ARBA00022692"/>
    </source>
</evidence>
<name>A5AM54_VITVI</name>
<sequence length="273" mass="30164">MYILGLLYLLISRLGKLKDSADETTQSSDSTLGRGFHQVACYDRAFRNRRQNLLRGRAFMVLGFYISGVKTDISCVISHYNTCFKILAMRHPRRLVLSGCLAALIVMTIFSVVVGWAAPNLNADWKTNTSSAKGDSKAFSITFFGEWGDKSQLATIGLAADENPIGVVLGGIMLPSQAEFFSLCLGSNPFFQQLNHDVLNHAEGVEYIIEFERDSEQEMHPIHLIQGDLHNDTPPHNTHVAQLGMSTYAYDAGCCLLCQISNGYSAFVSIARI</sequence>
<gene>
    <name evidence="7" type="ORF">VITISV_037191</name>
</gene>
<keyword evidence="5 6" id="KW-0472">Membrane</keyword>
<proteinExistence type="inferred from homology"/>
<feature type="signal peptide" evidence="6">
    <location>
        <begin position="1"/>
        <end position="21"/>
    </location>
</feature>
<dbReference type="AlphaFoldDB" id="A5AM54"/>
<evidence type="ECO:0000256" key="1">
    <source>
        <dbReference type="ARBA" id="ARBA00004141"/>
    </source>
</evidence>
<organism evidence="7">
    <name type="scientific">Vitis vinifera</name>
    <name type="common">Grape</name>
    <dbReference type="NCBI Taxonomy" id="29760"/>
    <lineage>
        <taxon>Eukaryota</taxon>
        <taxon>Viridiplantae</taxon>
        <taxon>Streptophyta</taxon>
        <taxon>Embryophyta</taxon>
        <taxon>Tracheophyta</taxon>
        <taxon>Spermatophyta</taxon>
        <taxon>Magnoliopsida</taxon>
        <taxon>eudicotyledons</taxon>
        <taxon>Gunneridae</taxon>
        <taxon>Pentapetalae</taxon>
        <taxon>rosids</taxon>
        <taxon>Vitales</taxon>
        <taxon>Vitaceae</taxon>
        <taxon>Viteae</taxon>
        <taxon>Vitis</taxon>
    </lineage>
</organism>
<evidence type="ECO:0000256" key="2">
    <source>
        <dbReference type="ARBA" id="ARBA00009190"/>
    </source>
</evidence>